<protein>
    <submittedName>
        <fullName evidence="2">Uncharacterized protein</fullName>
    </submittedName>
</protein>
<dbReference type="OrthoDB" id="6310278at2"/>
<dbReference type="PATRIC" id="fig|151081.8.peg.1685"/>
<sequence length="172" mass="18966">MKLFLLVLALLTISACGDSVGEPQPTADSNSAAQVYLGMSEQLLSELRLQGRASELEHISTALAVAMYAQIPDLKLRFPECDAYLQSLYQGFDSSVQLTHAELSEQYHNGDALPTFEAPICYHIKEATVLPLLIRATVRESQTGAVNTVSARRHALKAQAHFNIIQQQLQRK</sequence>
<dbReference type="AlphaFoldDB" id="A0A0F4PU51"/>
<dbReference type="GeneID" id="58227363"/>
<proteinExistence type="predicted"/>
<dbReference type="PROSITE" id="PS51257">
    <property type="entry name" value="PROKAR_LIPOPROTEIN"/>
    <property type="match status" value="1"/>
</dbReference>
<organism evidence="2 3">
    <name type="scientific">Pseudoalteromonas ruthenica</name>
    <dbReference type="NCBI Taxonomy" id="151081"/>
    <lineage>
        <taxon>Bacteria</taxon>
        <taxon>Pseudomonadati</taxon>
        <taxon>Pseudomonadota</taxon>
        <taxon>Gammaproteobacteria</taxon>
        <taxon>Alteromonadales</taxon>
        <taxon>Pseudoalteromonadaceae</taxon>
        <taxon>Pseudoalteromonas</taxon>
    </lineage>
</organism>
<dbReference type="Proteomes" id="UP000033664">
    <property type="component" value="Unassembled WGS sequence"/>
</dbReference>
<dbReference type="EMBL" id="JXXZ01000002">
    <property type="protein sequence ID" value="KJZ01843.1"/>
    <property type="molecule type" value="Genomic_DNA"/>
</dbReference>
<evidence type="ECO:0000313" key="2">
    <source>
        <dbReference type="EMBL" id="KJZ01843.1"/>
    </source>
</evidence>
<comment type="caution">
    <text evidence="2">The sequence shown here is derived from an EMBL/GenBank/DDBJ whole genome shotgun (WGS) entry which is preliminary data.</text>
</comment>
<reference evidence="2 3" key="1">
    <citation type="journal article" date="2015" name="BMC Genomics">
        <title>Genome mining reveals unlocked bioactive potential of marine Gram-negative bacteria.</title>
        <authorList>
            <person name="Machado H."/>
            <person name="Sonnenschein E.C."/>
            <person name="Melchiorsen J."/>
            <person name="Gram L."/>
        </authorList>
    </citation>
    <scope>NUCLEOTIDE SEQUENCE [LARGE SCALE GENOMIC DNA]</scope>
    <source>
        <strain evidence="2 3">S3137</strain>
    </source>
</reference>
<name>A0A0F4PU51_9GAMM</name>
<dbReference type="eggNOG" id="ENOG5032R0Y">
    <property type="taxonomic scope" value="Bacteria"/>
</dbReference>
<feature type="signal peptide" evidence="1">
    <location>
        <begin position="1"/>
        <end position="17"/>
    </location>
</feature>
<evidence type="ECO:0000256" key="1">
    <source>
        <dbReference type="SAM" id="SignalP"/>
    </source>
</evidence>
<accession>A0A0F4PU51</accession>
<evidence type="ECO:0000313" key="3">
    <source>
        <dbReference type="Proteomes" id="UP000033664"/>
    </source>
</evidence>
<keyword evidence="1" id="KW-0732">Signal</keyword>
<keyword evidence="3" id="KW-1185">Reference proteome</keyword>
<dbReference type="RefSeq" id="WP_045979229.1">
    <property type="nucleotide sequence ID" value="NZ_JXXY01000006.1"/>
</dbReference>
<gene>
    <name evidence="2" type="ORF">TW72_02540</name>
</gene>
<feature type="chain" id="PRO_5002474440" evidence="1">
    <location>
        <begin position="18"/>
        <end position="172"/>
    </location>
</feature>